<gene>
    <name evidence="1" type="ORF">WL1483_91</name>
</gene>
<dbReference type="Pfam" id="PF11363">
    <property type="entry name" value="DUF3164"/>
    <property type="match status" value="1"/>
</dbReference>
<dbReference type="PATRIC" id="fig|652.5.peg.2028"/>
<dbReference type="AlphaFoldDB" id="A0A0S2SCS8"/>
<organism evidence="1 2">
    <name type="scientific">Aeromonas schubertii</name>
    <dbReference type="NCBI Taxonomy" id="652"/>
    <lineage>
        <taxon>Bacteria</taxon>
        <taxon>Pseudomonadati</taxon>
        <taxon>Pseudomonadota</taxon>
        <taxon>Gammaproteobacteria</taxon>
        <taxon>Aeromonadales</taxon>
        <taxon>Aeromonadaceae</taxon>
        <taxon>Aeromonas</taxon>
    </lineage>
</organism>
<dbReference type="KEGG" id="asr:WL1483_91"/>
<evidence type="ECO:0000313" key="2">
    <source>
        <dbReference type="Proteomes" id="UP000058114"/>
    </source>
</evidence>
<sequence>MQEAQTSSTTPMRQNAQGHWVPESLIAPADKLRDEVVLAIIAAAREQRAQLAAFKIGAMQQIADFVDLSAEQYGVAWGGTKGNVTLLSFDGRYKLIRAVGEHRKFDERIQAGKALIDQCIARWSDGASSEIRALVDHAFRVSKSGHIDVNQVLSLRQLNIDDPDWLLAMQAAVDAIQVTGTSQYLRLYERDAHGRYIQMSLDLAKL</sequence>
<accession>A0A0S2SCS8</accession>
<proteinExistence type="predicted"/>
<dbReference type="RefSeq" id="WP_060585861.1">
    <property type="nucleotide sequence ID" value="NZ_CP013067.1"/>
</dbReference>
<reference evidence="2" key="1">
    <citation type="submission" date="2015-10" db="EMBL/GenBank/DDBJ databases">
        <title>Complete Genome Sequence of Aeromonas schubertii strain WL1483.</title>
        <authorList>
            <person name="Liu L."/>
        </authorList>
    </citation>
    <scope>NUCLEOTIDE SEQUENCE [LARGE SCALE GENOMIC DNA]</scope>
    <source>
        <strain evidence="2">WL1483</strain>
    </source>
</reference>
<dbReference type="Proteomes" id="UP000058114">
    <property type="component" value="Chromosome"/>
</dbReference>
<reference evidence="1 2" key="2">
    <citation type="journal article" date="2016" name="Genome Announc.">
        <title>Complete Genome Sequence of the Highly Virulent Aeromonas schubertii Strain WL1483, Isolated from Diseased Snakehead Fish (Channa argus) in China.</title>
        <authorList>
            <person name="Liu L."/>
            <person name="Li N."/>
            <person name="Zhang D."/>
            <person name="Fu X."/>
            <person name="Shi C."/>
            <person name="Lin Q."/>
            <person name="Hao G."/>
        </authorList>
    </citation>
    <scope>NUCLEOTIDE SEQUENCE [LARGE SCALE GENOMIC DNA]</scope>
    <source>
        <strain evidence="1 2">WL1483</strain>
    </source>
</reference>
<protein>
    <recommendedName>
        <fullName evidence="3">Sulfate transporter</fullName>
    </recommendedName>
</protein>
<dbReference type="EMBL" id="CP013067">
    <property type="protein sequence ID" value="ALP39510.1"/>
    <property type="molecule type" value="Genomic_DNA"/>
</dbReference>
<evidence type="ECO:0000313" key="1">
    <source>
        <dbReference type="EMBL" id="ALP39510.1"/>
    </source>
</evidence>
<name>A0A0S2SCS8_9GAMM</name>
<dbReference type="InterPro" id="IPR021505">
    <property type="entry name" value="Phage_B3_Orf6"/>
</dbReference>
<evidence type="ECO:0008006" key="3">
    <source>
        <dbReference type="Google" id="ProtNLM"/>
    </source>
</evidence>